<dbReference type="PROSITE" id="PS00518">
    <property type="entry name" value="ZF_RING_1"/>
    <property type="match status" value="1"/>
</dbReference>
<reference evidence="16" key="2">
    <citation type="journal article" date="2017" name="J. Anim. Genet.">
        <title>Multiple reference genome sequences of hot pepper reveal the massive evolution of plant disease resistance genes by retroduplication.</title>
        <authorList>
            <person name="Kim S."/>
            <person name="Park J."/>
            <person name="Yeom S.-I."/>
            <person name="Kim Y.-M."/>
            <person name="Seo E."/>
            <person name="Kim K.-T."/>
            <person name="Kim M.-S."/>
            <person name="Lee J.M."/>
            <person name="Cheong K."/>
            <person name="Shin H.-S."/>
            <person name="Kim S.-B."/>
            <person name="Han K."/>
            <person name="Lee J."/>
            <person name="Park M."/>
            <person name="Lee H.-A."/>
            <person name="Lee H.-Y."/>
            <person name="Lee Y."/>
            <person name="Oh S."/>
            <person name="Lee J.H."/>
            <person name="Choi E."/>
            <person name="Choi E."/>
            <person name="Lee S.E."/>
            <person name="Jeon J."/>
            <person name="Kim H."/>
            <person name="Choi G."/>
            <person name="Song H."/>
            <person name="Lee J."/>
            <person name="Lee S.-C."/>
            <person name="Kwon J.-K."/>
            <person name="Lee H.-Y."/>
            <person name="Koo N."/>
            <person name="Hong Y."/>
            <person name="Kim R.W."/>
            <person name="Kang W.-H."/>
            <person name="Huh J.H."/>
            <person name="Kang B.-C."/>
            <person name="Yang T.-J."/>
            <person name="Lee Y.-H."/>
            <person name="Bennetzen J.L."/>
            <person name="Choi D."/>
        </authorList>
    </citation>
    <scope>NUCLEOTIDE SEQUENCE [LARGE SCALE GENOMIC DNA]</scope>
    <source>
        <strain evidence="16">cv. PBC81</strain>
    </source>
</reference>
<comment type="cofactor">
    <cofactor evidence="2">
        <name>Zn(2+)</name>
        <dbReference type="ChEBI" id="CHEBI:29105"/>
    </cofactor>
</comment>
<evidence type="ECO:0000256" key="7">
    <source>
        <dbReference type="ARBA" id="ARBA00022723"/>
    </source>
</evidence>
<keyword evidence="16" id="KW-1185">Reference proteome</keyword>
<dbReference type="Proteomes" id="UP000224567">
    <property type="component" value="Unassembled WGS sequence"/>
</dbReference>
<dbReference type="PANTHER" id="PTHR11685">
    <property type="entry name" value="RBR FAMILY RING FINGER AND IBR DOMAIN-CONTAINING"/>
    <property type="match status" value="1"/>
</dbReference>
<dbReference type="EMBL" id="MLFT02000004">
    <property type="protein sequence ID" value="PHT49464.1"/>
    <property type="molecule type" value="Genomic_DNA"/>
</dbReference>
<dbReference type="AlphaFoldDB" id="A0A2G2WW46"/>
<dbReference type="CDD" id="cd22582">
    <property type="entry name" value="BRcat_RBR_unk"/>
    <property type="match status" value="1"/>
</dbReference>
<evidence type="ECO:0000256" key="9">
    <source>
        <dbReference type="ARBA" id="ARBA00022771"/>
    </source>
</evidence>
<comment type="catalytic activity">
    <reaction evidence="1">
        <text>[E2 ubiquitin-conjugating enzyme]-S-ubiquitinyl-L-cysteine + [acceptor protein]-L-lysine = [E2 ubiquitin-conjugating enzyme]-L-cysteine + [acceptor protein]-N(6)-ubiquitinyl-L-lysine.</text>
        <dbReference type="EC" id="2.3.2.31"/>
    </reaction>
</comment>
<dbReference type="PROSITE" id="PS50089">
    <property type="entry name" value="ZF_RING_2"/>
    <property type="match status" value="1"/>
</dbReference>
<keyword evidence="6" id="KW-0808">Transferase</keyword>
<protein>
    <recommendedName>
        <fullName evidence="5">RBR-type E3 ubiquitin transferase</fullName>
        <ecNumber evidence="5">2.3.2.31</ecNumber>
    </recommendedName>
</protein>
<evidence type="ECO:0000256" key="5">
    <source>
        <dbReference type="ARBA" id="ARBA00012251"/>
    </source>
</evidence>
<keyword evidence="8" id="KW-0677">Repeat</keyword>
<comment type="similarity">
    <text evidence="4">Belongs to the RBR family. Ariadne subfamily.</text>
</comment>
<evidence type="ECO:0000256" key="8">
    <source>
        <dbReference type="ARBA" id="ARBA00022737"/>
    </source>
</evidence>
<accession>A0A2G2WW46</accession>
<evidence type="ECO:0000256" key="12">
    <source>
        <dbReference type="PROSITE-ProRule" id="PRU00175"/>
    </source>
</evidence>
<feature type="domain" description="RING-type" evidence="14">
    <location>
        <begin position="128"/>
        <end position="297"/>
    </location>
</feature>
<dbReference type="Pfam" id="PF01485">
    <property type="entry name" value="IBR"/>
    <property type="match status" value="1"/>
</dbReference>
<dbReference type="STRING" id="33114.A0A2G2WW46"/>
<feature type="domain" description="RING-type" evidence="13">
    <location>
        <begin position="132"/>
        <end position="177"/>
    </location>
</feature>
<dbReference type="FunFam" id="3.30.40.10:FF:000230">
    <property type="entry name" value="RBR-type E3 ubiquitin transferase"/>
    <property type="match status" value="1"/>
</dbReference>
<dbReference type="InterPro" id="IPR001841">
    <property type="entry name" value="Znf_RING"/>
</dbReference>
<reference evidence="15 16" key="1">
    <citation type="journal article" date="2017" name="Genome Biol.">
        <title>New reference genome sequences of hot pepper reveal the massive evolution of plant disease-resistance genes by retroduplication.</title>
        <authorList>
            <person name="Kim S."/>
            <person name="Park J."/>
            <person name="Yeom S.I."/>
            <person name="Kim Y.M."/>
            <person name="Seo E."/>
            <person name="Kim K.T."/>
            <person name="Kim M.S."/>
            <person name="Lee J.M."/>
            <person name="Cheong K."/>
            <person name="Shin H.S."/>
            <person name="Kim S.B."/>
            <person name="Han K."/>
            <person name="Lee J."/>
            <person name="Park M."/>
            <person name="Lee H.A."/>
            <person name="Lee H.Y."/>
            <person name="Lee Y."/>
            <person name="Oh S."/>
            <person name="Lee J.H."/>
            <person name="Choi E."/>
            <person name="Choi E."/>
            <person name="Lee S.E."/>
            <person name="Jeon J."/>
            <person name="Kim H."/>
            <person name="Choi G."/>
            <person name="Song H."/>
            <person name="Lee J."/>
            <person name="Lee S.C."/>
            <person name="Kwon J.K."/>
            <person name="Lee H.Y."/>
            <person name="Koo N."/>
            <person name="Hong Y."/>
            <person name="Kim R.W."/>
            <person name="Kang W.H."/>
            <person name="Huh J.H."/>
            <person name="Kang B.C."/>
            <person name="Yang T.J."/>
            <person name="Lee Y.H."/>
            <person name="Bennetzen J.L."/>
            <person name="Choi D."/>
        </authorList>
    </citation>
    <scope>NUCLEOTIDE SEQUENCE [LARGE SCALE GENOMIC DNA]</scope>
    <source>
        <strain evidence="16">cv. PBC81</strain>
    </source>
</reference>
<keyword evidence="10" id="KW-0833">Ubl conjugation pathway</keyword>
<dbReference type="InterPro" id="IPR002867">
    <property type="entry name" value="IBR_dom"/>
</dbReference>
<proteinExistence type="inferred from homology"/>
<keyword evidence="11" id="KW-0862">Zinc</keyword>
<evidence type="ECO:0000259" key="14">
    <source>
        <dbReference type="PROSITE" id="PS51873"/>
    </source>
</evidence>
<evidence type="ECO:0000256" key="4">
    <source>
        <dbReference type="ARBA" id="ARBA00005884"/>
    </source>
</evidence>
<dbReference type="GO" id="GO:0061630">
    <property type="term" value="F:ubiquitin protein ligase activity"/>
    <property type="evidence" value="ECO:0007669"/>
    <property type="project" value="UniProtKB-EC"/>
</dbReference>
<organism evidence="15 16">
    <name type="scientific">Capsicum baccatum</name>
    <name type="common">Peruvian pepper</name>
    <dbReference type="NCBI Taxonomy" id="33114"/>
    <lineage>
        <taxon>Eukaryota</taxon>
        <taxon>Viridiplantae</taxon>
        <taxon>Streptophyta</taxon>
        <taxon>Embryophyta</taxon>
        <taxon>Tracheophyta</taxon>
        <taxon>Spermatophyta</taxon>
        <taxon>Magnoliopsida</taxon>
        <taxon>eudicotyledons</taxon>
        <taxon>Gunneridae</taxon>
        <taxon>Pentapetalae</taxon>
        <taxon>asterids</taxon>
        <taxon>lamiids</taxon>
        <taxon>Solanales</taxon>
        <taxon>Solanaceae</taxon>
        <taxon>Solanoideae</taxon>
        <taxon>Capsiceae</taxon>
        <taxon>Capsicum</taxon>
    </lineage>
</organism>
<dbReference type="GO" id="GO:0016567">
    <property type="term" value="P:protein ubiquitination"/>
    <property type="evidence" value="ECO:0007669"/>
    <property type="project" value="UniProtKB-UniPathway"/>
</dbReference>
<dbReference type="UniPathway" id="UPA00143"/>
<evidence type="ECO:0000256" key="6">
    <source>
        <dbReference type="ARBA" id="ARBA00022679"/>
    </source>
</evidence>
<evidence type="ECO:0000313" key="16">
    <source>
        <dbReference type="Proteomes" id="UP000224567"/>
    </source>
</evidence>
<dbReference type="EC" id="2.3.2.31" evidence="5"/>
<dbReference type="Gene3D" id="3.30.40.10">
    <property type="entry name" value="Zinc/RING finger domain, C3HC4 (zinc finger)"/>
    <property type="match status" value="1"/>
</dbReference>
<dbReference type="InterPro" id="IPR013083">
    <property type="entry name" value="Znf_RING/FYVE/PHD"/>
</dbReference>
<keyword evidence="7" id="KW-0479">Metal-binding</keyword>
<comment type="caution">
    <text evidence="15">The sequence shown here is derived from an EMBL/GenBank/DDBJ whole genome shotgun (WGS) entry which is preliminary data.</text>
</comment>
<dbReference type="InterPro" id="IPR031127">
    <property type="entry name" value="E3_UB_ligase_RBR"/>
</dbReference>
<dbReference type="InterPro" id="IPR017907">
    <property type="entry name" value="Znf_RING_CS"/>
</dbReference>
<dbReference type="InterPro" id="IPR044066">
    <property type="entry name" value="TRIAD_supradom"/>
</dbReference>
<evidence type="ECO:0000256" key="11">
    <source>
        <dbReference type="ARBA" id="ARBA00022833"/>
    </source>
</evidence>
<evidence type="ECO:0000256" key="1">
    <source>
        <dbReference type="ARBA" id="ARBA00001798"/>
    </source>
</evidence>
<dbReference type="SUPFAM" id="SSF57850">
    <property type="entry name" value="RING/U-box"/>
    <property type="match status" value="2"/>
</dbReference>
<keyword evidence="9 12" id="KW-0863">Zinc-finger</keyword>
<gene>
    <name evidence="15" type="ORF">CQW23_09211</name>
</gene>
<evidence type="ECO:0000259" key="13">
    <source>
        <dbReference type="PROSITE" id="PS50089"/>
    </source>
</evidence>
<name>A0A2G2WW46_CAPBA</name>
<comment type="function">
    <text evidence="3">Might act as an E3 ubiquitin-protein ligase, or as part of E3 complex, which accepts ubiquitin from specific E2 ubiquitin-conjugating enzymes and then transfers it to substrates.</text>
</comment>
<evidence type="ECO:0000256" key="10">
    <source>
        <dbReference type="ARBA" id="ARBA00022786"/>
    </source>
</evidence>
<dbReference type="PROSITE" id="PS51873">
    <property type="entry name" value="TRIAD"/>
    <property type="match status" value="1"/>
</dbReference>
<evidence type="ECO:0000313" key="15">
    <source>
        <dbReference type="EMBL" id="PHT49464.1"/>
    </source>
</evidence>
<dbReference type="OrthoDB" id="10009520at2759"/>
<dbReference type="SMART" id="SM00647">
    <property type="entry name" value="IBR"/>
    <property type="match status" value="1"/>
</dbReference>
<sequence>MVDFIDITEDNDDFSVKYSTPKSSKGEGKIFIESISVEKICKFSKPSSSGTKKLMVDLSQDSSDDEIHYWDTKCVKNSKYKPIYIGDDKVHDNSFTCDIHVDGEIKFLGSNISKIKLIIIDDDAVDNGKFTCDICYDEKSINEIFKIMGCSHSYCKECMAKYLGTKIQENISRISCPNVGCKGILEPYNCRSILPKHVFDRWGDALCEAMILGSEKFYCPFKDCSALLIDENGGDFVVTQSECPECRRLFCAKCRVGWHSGIVCEEFQKLNENERGKEDLQLMQLAKSQEWQRCPRCLHALYVVVVDVWSEWLRANDMQIVFVLSRGSSGNDLSVSPEIVFVLSRGSSGNDLSVSPEIVFVLSRGSSGNDLSVSPEIVFVLSRGSSGNDLSVSPEVMVRTAYTLPSLCRHILGVAATSVTNVEQNHLITTAKVVVHKRRISFKLISTVLYSSCRSQNIRVCYGCNAVLRI</sequence>
<evidence type="ECO:0000256" key="2">
    <source>
        <dbReference type="ARBA" id="ARBA00001947"/>
    </source>
</evidence>
<evidence type="ECO:0000256" key="3">
    <source>
        <dbReference type="ARBA" id="ARBA00003976"/>
    </source>
</evidence>
<dbReference type="GO" id="GO:0008270">
    <property type="term" value="F:zinc ion binding"/>
    <property type="evidence" value="ECO:0007669"/>
    <property type="project" value="UniProtKB-KW"/>
</dbReference>